<evidence type="ECO:0000313" key="2">
    <source>
        <dbReference type="Proteomes" id="UP000299102"/>
    </source>
</evidence>
<evidence type="ECO:0000313" key="1">
    <source>
        <dbReference type="EMBL" id="GBP43363.1"/>
    </source>
</evidence>
<organism evidence="1 2">
    <name type="scientific">Eumeta variegata</name>
    <name type="common">Bagworm moth</name>
    <name type="synonym">Eumeta japonica</name>
    <dbReference type="NCBI Taxonomy" id="151549"/>
    <lineage>
        <taxon>Eukaryota</taxon>
        <taxon>Metazoa</taxon>
        <taxon>Ecdysozoa</taxon>
        <taxon>Arthropoda</taxon>
        <taxon>Hexapoda</taxon>
        <taxon>Insecta</taxon>
        <taxon>Pterygota</taxon>
        <taxon>Neoptera</taxon>
        <taxon>Endopterygota</taxon>
        <taxon>Lepidoptera</taxon>
        <taxon>Glossata</taxon>
        <taxon>Ditrysia</taxon>
        <taxon>Tineoidea</taxon>
        <taxon>Psychidae</taxon>
        <taxon>Oiketicinae</taxon>
        <taxon>Eumeta</taxon>
    </lineage>
</organism>
<name>A0A4C1VX44_EUMVA</name>
<gene>
    <name evidence="1" type="ORF">EVAR_34279_1</name>
</gene>
<proteinExistence type="predicted"/>
<sequence>MVTLKIDTSSRFPPKACATRMRIPVSSNTLLPKACGTAVADRLDFQCPFLPILPSARNFDTAHDFSDNGQPRRTHASAPCNSNLHANKYPESLARILKEPRRCSTPQPAGLIRSKRACESSGRRWSPPPISPHNSGGIIYALPSQDILI</sequence>
<protein>
    <submittedName>
        <fullName evidence="1">Uncharacterized protein</fullName>
    </submittedName>
</protein>
<keyword evidence="2" id="KW-1185">Reference proteome</keyword>
<reference evidence="1 2" key="1">
    <citation type="journal article" date="2019" name="Commun. Biol.">
        <title>The bagworm genome reveals a unique fibroin gene that provides high tensile strength.</title>
        <authorList>
            <person name="Kono N."/>
            <person name="Nakamura H."/>
            <person name="Ohtoshi R."/>
            <person name="Tomita M."/>
            <person name="Numata K."/>
            <person name="Arakawa K."/>
        </authorList>
    </citation>
    <scope>NUCLEOTIDE SEQUENCE [LARGE SCALE GENOMIC DNA]</scope>
</reference>
<dbReference type="EMBL" id="BGZK01000434">
    <property type="protein sequence ID" value="GBP43363.1"/>
    <property type="molecule type" value="Genomic_DNA"/>
</dbReference>
<dbReference type="AlphaFoldDB" id="A0A4C1VX44"/>
<accession>A0A4C1VX44</accession>
<dbReference type="Proteomes" id="UP000299102">
    <property type="component" value="Unassembled WGS sequence"/>
</dbReference>
<comment type="caution">
    <text evidence="1">The sequence shown here is derived from an EMBL/GenBank/DDBJ whole genome shotgun (WGS) entry which is preliminary data.</text>
</comment>